<dbReference type="EMBL" id="LAZR01012344">
    <property type="protein sequence ID" value="KKM27319.1"/>
    <property type="molecule type" value="Genomic_DNA"/>
</dbReference>
<comment type="caution">
    <text evidence="1">The sequence shown here is derived from an EMBL/GenBank/DDBJ whole genome shotgun (WGS) entry which is preliminary data.</text>
</comment>
<reference evidence="1" key="1">
    <citation type="journal article" date="2015" name="Nature">
        <title>Complex archaea that bridge the gap between prokaryotes and eukaryotes.</title>
        <authorList>
            <person name="Spang A."/>
            <person name="Saw J.H."/>
            <person name="Jorgensen S.L."/>
            <person name="Zaremba-Niedzwiedzka K."/>
            <person name="Martijn J."/>
            <person name="Lind A.E."/>
            <person name="van Eijk R."/>
            <person name="Schleper C."/>
            <person name="Guy L."/>
            <person name="Ettema T.J."/>
        </authorList>
    </citation>
    <scope>NUCLEOTIDE SEQUENCE</scope>
</reference>
<proteinExistence type="predicted"/>
<feature type="non-terminal residue" evidence="1">
    <location>
        <position position="22"/>
    </location>
</feature>
<protein>
    <submittedName>
        <fullName evidence="1">Uncharacterized protein</fullName>
    </submittedName>
</protein>
<evidence type="ECO:0000313" key="1">
    <source>
        <dbReference type="EMBL" id="KKM27319.1"/>
    </source>
</evidence>
<gene>
    <name evidence="1" type="ORF">LCGC14_1575890</name>
</gene>
<name>A0A0F9J4G8_9ZZZZ</name>
<organism evidence="1">
    <name type="scientific">marine sediment metagenome</name>
    <dbReference type="NCBI Taxonomy" id="412755"/>
    <lineage>
        <taxon>unclassified sequences</taxon>
        <taxon>metagenomes</taxon>
        <taxon>ecological metagenomes</taxon>
    </lineage>
</organism>
<accession>A0A0F9J4G8</accession>
<sequence length="22" mass="2598">MLPVLRRDEYLYSVPKFDLGEG</sequence>
<dbReference type="AlphaFoldDB" id="A0A0F9J4G8"/>